<dbReference type="Pfam" id="PF13424">
    <property type="entry name" value="TPR_12"/>
    <property type="match status" value="1"/>
</dbReference>
<organism evidence="3 4">
    <name type="scientific">Candidatus Scalindua rubra</name>
    <dbReference type="NCBI Taxonomy" id="1872076"/>
    <lineage>
        <taxon>Bacteria</taxon>
        <taxon>Pseudomonadati</taxon>
        <taxon>Planctomycetota</taxon>
        <taxon>Candidatus Brocadiia</taxon>
        <taxon>Candidatus Brocadiales</taxon>
        <taxon>Candidatus Scalinduaceae</taxon>
        <taxon>Candidatus Scalindua</taxon>
    </lineage>
</organism>
<keyword evidence="2" id="KW-1133">Transmembrane helix</keyword>
<dbReference type="PROSITE" id="PS50005">
    <property type="entry name" value="TPR"/>
    <property type="match status" value="1"/>
</dbReference>
<dbReference type="SUPFAM" id="SSF48452">
    <property type="entry name" value="TPR-like"/>
    <property type="match status" value="1"/>
</dbReference>
<comment type="caution">
    <text evidence="3">The sequence shown here is derived from an EMBL/GenBank/DDBJ whole genome shotgun (WGS) entry which is preliminary data.</text>
</comment>
<feature type="repeat" description="TPR" evidence="1">
    <location>
        <begin position="153"/>
        <end position="186"/>
    </location>
</feature>
<keyword evidence="2" id="KW-0472">Membrane</keyword>
<name>A0A1E3X7C8_9BACT</name>
<evidence type="ECO:0000313" key="4">
    <source>
        <dbReference type="Proteomes" id="UP000094056"/>
    </source>
</evidence>
<evidence type="ECO:0000256" key="1">
    <source>
        <dbReference type="PROSITE-ProRule" id="PRU00339"/>
    </source>
</evidence>
<protein>
    <submittedName>
        <fullName evidence="3">Uncharacterized protein</fullName>
    </submittedName>
</protein>
<dbReference type="AlphaFoldDB" id="A0A1E3X7C8"/>
<feature type="transmembrane region" description="Helical" evidence="2">
    <location>
        <begin position="228"/>
        <end position="249"/>
    </location>
</feature>
<dbReference type="Proteomes" id="UP000094056">
    <property type="component" value="Unassembled WGS sequence"/>
</dbReference>
<evidence type="ECO:0000256" key="2">
    <source>
        <dbReference type="SAM" id="Phobius"/>
    </source>
</evidence>
<proteinExistence type="predicted"/>
<dbReference type="InterPro" id="IPR011990">
    <property type="entry name" value="TPR-like_helical_dom_sf"/>
</dbReference>
<keyword evidence="2" id="KW-0812">Transmembrane</keyword>
<dbReference type="Gene3D" id="1.25.40.10">
    <property type="entry name" value="Tetratricopeptide repeat domain"/>
    <property type="match status" value="1"/>
</dbReference>
<dbReference type="InterPro" id="IPR019734">
    <property type="entry name" value="TPR_rpt"/>
</dbReference>
<dbReference type="SMART" id="SM00028">
    <property type="entry name" value="TPR"/>
    <property type="match status" value="2"/>
</dbReference>
<dbReference type="EMBL" id="MAYW01000116">
    <property type="protein sequence ID" value="ODS31459.1"/>
    <property type="molecule type" value="Genomic_DNA"/>
</dbReference>
<reference evidence="3 4" key="1">
    <citation type="submission" date="2016-07" db="EMBL/GenBank/DDBJ databases">
        <title>Draft genome of Scalindua rubra, obtained from a brine-seawater interface in the Red Sea, sheds light on salt adaptation in anammox bacteria.</title>
        <authorList>
            <person name="Speth D.R."/>
            <person name="Lagkouvardos I."/>
            <person name="Wang Y."/>
            <person name="Qian P.-Y."/>
            <person name="Dutilh B.E."/>
            <person name="Jetten M.S."/>
        </authorList>
    </citation>
    <scope>NUCLEOTIDE SEQUENCE [LARGE SCALE GENOMIC DNA]</scope>
    <source>
        <strain evidence="3">BSI-1</strain>
    </source>
</reference>
<sequence length="254" mass="29278">MKQTHIPLCGTTNYKNASWRKSGSDSPPATGRPVCFPWDNATGMTERTTHCHSLPDRCPPVGRTGQAGRFDRESIFGLKISFFILFFVFLFECHVSAEALTRDDAVDVFYRANKEYNAGQKAIAEKREREAVEKFEHAVQLYEKLLESNFVNGQIYYNLGNAYYRQGMPGKAIIYYRRAEKLLPRDANIKANINLLKSDFEDKESIRQVPEILKIMCFWYFFLNLNEITIITIYIYLALIASILSVIFYKVSMA</sequence>
<keyword evidence="1" id="KW-0802">TPR repeat</keyword>
<gene>
    <name evidence="3" type="ORF">SCARUB_03416</name>
</gene>
<evidence type="ECO:0000313" key="3">
    <source>
        <dbReference type="EMBL" id="ODS31459.1"/>
    </source>
</evidence>
<accession>A0A1E3X7C8</accession>